<name>A0ABT5DR31_9BACT</name>
<dbReference type="Pfam" id="PF12833">
    <property type="entry name" value="HTH_18"/>
    <property type="match status" value="1"/>
</dbReference>
<dbReference type="SUPFAM" id="SSF51215">
    <property type="entry name" value="Regulatory protein AraC"/>
    <property type="match status" value="1"/>
</dbReference>
<evidence type="ECO:0000313" key="5">
    <source>
        <dbReference type="EMBL" id="MDC0714857.1"/>
    </source>
</evidence>
<dbReference type="InterPro" id="IPR009057">
    <property type="entry name" value="Homeodomain-like_sf"/>
</dbReference>
<dbReference type="SMART" id="SM00342">
    <property type="entry name" value="HTH_ARAC"/>
    <property type="match status" value="1"/>
</dbReference>
<evidence type="ECO:0000259" key="4">
    <source>
        <dbReference type="PROSITE" id="PS01124"/>
    </source>
</evidence>
<evidence type="ECO:0000313" key="6">
    <source>
        <dbReference type="Proteomes" id="UP001221838"/>
    </source>
</evidence>
<comment type="caution">
    <text evidence="5">The sequence shown here is derived from an EMBL/GenBank/DDBJ whole genome shotgun (WGS) entry which is preliminary data.</text>
</comment>
<evidence type="ECO:0000256" key="3">
    <source>
        <dbReference type="ARBA" id="ARBA00023163"/>
    </source>
</evidence>
<dbReference type="Pfam" id="PF02311">
    <property type="entry name" value="AraC_binding"/>
    <property type="match status" value="1"/>
</dbReference>
<dbReference type="RefSeq" id="WP_272145540.1">
    <property type="nucleotide sequence ID" value="NZ_JAQNDM010000002.1"/>
</dbReference>
<dbReference type="InterPro" id="IPR037923">
    <property type="entry name" value="HTH-like"/>
</dbReference>
<dbReference type="Proteomes" id="UP001221838">
    <property type="component" value="Unassembled WGS sequence"/>
</dbReference>
<keyword evidence="2" id="KW-0238">DNA-binding</keyword>
<reference evidence="5 6" key="1">
    <citation type="submission" date="2022-11" db="EMBL/GenBank/DDBJ databases">
        <title>Minimal conservation of predation-associated metabolite biosynthetic gene clusters underscores biosynthetic potential of Myxococcota including descriptions for ten novel species: Archangium lansinium sp. nov., Myxococcus landrumus sp. nov., Nannocystis bai.</title>
        <authorList>
            <person name="Ahearne A."/>
            <person name="Stevens C."/>
            <person name="Dowd S."/>
        </authorList>
    </citation>
    <scope>NUCLEOTIDE SEQUENCE [LARGE SCALE GENOMIC DNA]</scope>
    <source>
        <strain evidence="5 6">NCWAL01</strain>
    </source>
</reference>
<evidence type="ECO:0000256" key="1">
    <source>
        <dbReference type="ARBA" id="ARBA00023015"/>
    </source>
</evidence>
<dbReference type="Gene3D" id="1.10.10.60">
    <property type="entry name" value="Homeodomain-like"/>
    <property type="match status" value="2"/>
</dbReference>
<dbReference type="EMBL" id="JAQNDM010000002">
    <property type="protein sequence ID" value="MDC0714857.1"/>
    <property type="molecule type" value="Genomic_DNA"/>
</dbReference>
<organism evidence="5 6">
    <name type="scientific">Stigmatella ashevillensis</name>
    <dbReference type="NCBI Taxonomy" id="2995309"/>
    <lineage>
        <taxon>Bacteria</taxon>
        <taxon>Pseudomonadati</taxon>
        <taxon>Myxococcota</taxon>
        <taxon>Myxococcia</taxon>
        <taxon>Myxococcales</taxon>
        <taxon>Cystobacterineae</taxon>
        <taxon>Archangiaceae</taxon>
        <taxon>Stigmatella</taxon>
    </lineage>
</organism>
<dbReference type="PROSITE" id="PS01124">
    <property type="entry name" value="HTH_ARAC_FAMILY_2"/>
    <property type="match status" value="1"/>
</dbReference>
<dbReference type="PANTHER" id="PTHR46796:SF2">
    <property type="entry name" value="TRANSCRIPTIONAL REGULATORY PROTEIN"/>
    <property type="match status" value="1"/>
</dbReference>
<sequence length="294" mass="32570">MYSSERPRRPRPGKDWVDVTRDSATGIETIRAHFTGHAYDPHFHDAYLVGVTEQGLQEFSCRRALHRSTPGRVILIEPGEIHDGHARDEAGFTYLMLYLTPSWLAETCTRAADGCFPSHQVGFSATLHDEPRLAAAIRRAFRRLHVPESRLARDEALDALAAALNPLLGASVVTRMGETAARAARRARDLLHERLEQDLGLDELSQRCGADRFQLSRAFRAAYGLPPHAYLVQLRLAAARQRLAAGEAPSAVAAAVGFADQSHLGRWFRRAFGLTPAAYRAMCTNVPDGQELLR</sequence>
<proteinExistence type="predicted"/>
<dbReference type="PANTHER" id="PTHR46796">
    <property type="entry name" value="HTH-TYPE TRANSCRIPTIONAL ACTIVATOR RHAS-RELATED"/>
    <property type="match status" value="1"/>
</dbReference>
<accession>A0ABT5DR31</accession>
<keyword evidence="3" id="KW-0804">Transcription</keyword>
<dbReference type="InterPro" id="IPR018060">
    <property type="entry name" value="HTH_AraC"/>
</dbReference>
<keyword evidence="6" id="KW-1185">Reference proteome</keyword>
<evidence type="ECO:0000256" key="2">
    <source>
        <dbReference type="ARBA" id="ARBA00023125"/>
    </source>
</evidence>
<keyword evidence="1" id="KW-0805">Transcription regulation</keyword>
<protein>
    <submittedName>
        <fullName evidence="5">AraC family transcriptional regulator</fullName>
    </submittedName>
</protein>
<feature type="domain" description="HTH araC/xylS-type" evidence="4">
    <location>
        <begin position="185"/>
        <end position="282"/>
    </location>
</feature>
<dbReference type="SUPFAM" id="SSF46689">
    <property type="entry name" value="Homeodomain-like"/>
    <property type="match status" value="2"/>
</dbReference>
<dbReference type="InterPro" id="IPR050204">
    <property type="entry name" value="AraC_XylS_family_regulators"/>
</dbReference>
<gene>
    <name evidence="5" type="ORF">POL68_40790</name>
</gene>
<dbReference type="InterPro" id="IPR003313">
    <property type="entry name" value="AraC-bd"/>
</dbReference>